<dbReference type="Proteomes" id="UP001500665">
    <property type="component" value="Unassembled WGS sequence"/>
</dbReference>
<evidence type="ECO:0000256" key="1">
    <source>
        <dbReference type="SAM" id="MobiDB-lite"/>
    </source>
</evidence>
<gene>
    <name evidence="2" type="ORF">GCM10009550_20930</name>
</gene>
<accession>A0ABN1QSS4</accession>
<feature type="region of interest" description="Disordered" evidence="1">
    <location>
        <begin position="18"/>
        <end position="50"/>
    </location>
</feature>
<comment type="caution">
    <text evidence="2">The sequence shown here is derived from an EMBL/GenBank/DDBJ whole genome shotgun (WGS) entry which is preliminary data.</text>
</comment>
<reference evidence="2 3" key="1">
    <citation type="journal article" date="2019" name="Int. J. Syst. Evol. Microbiol.">
        <title>The Global Catalogue of Microorganisms (GCM) 10K type strain sequencing project: providing services to taxonomists for standard genome sequencing and annotation.</title>
        <authorList>
            <consortium name="The Broad Institute Genomics Platform"/>
            <consortium name="The Broad Institute Genome Sequencing Center for Infectious Disease"/>
            <person name="Wu L."/>
            <person name="Ma J."/>
        </authorList>
    </citation>
    <scope>NUCLEOTIDE SEQUENCE [LARGE SCALE GENOMIC DNA]</scope>
    <source>
        <strain evidence="2 3">JCM 10696</strain>
    </source>
</reference>
<proteinExistence type="predicted"/>
<dbReference type="EMBL" id="BAAAHH010000006">
    <property type="protein sequence ID" value="GAA0946352.1"/>
    <property type="molecule type" value="Genomic_DNA"/>
</dbReference>
<protein>
    <submittedName>
        <fullName evidence="2">Uncharacterized protein</fullName>
    </submittedName>
</protein>
<organism evidence="2 3">
    <name type="scientific">Actinocorallia libanotica</name>
    <dbReference type="NCBI Taxonomy" id="46162"/>
    <lineage>
        <taxon>Bacteria</taxon>
        <taxon>Bacillati</taxon>
        <taxon>Actinomycetota</taxon>
        <taxon>Actinomycetes</taxon>
        <taxon>Streptosporangiales</taxon>
        <taxon>Thermomonosporaceae</taxon>
        <taxon>Actinocorallia</taxon>
    </lineage>
</organism>
<evidence type="ECO:0000313" key="3">
    <source>
        <dbReference type="Proteomes" id="UP001500665"/>
    </source>
</evidence>
<feature type="compositionally biased region" description="Polar residues" evidence="1">
    <location>
        <begin position="35"/>
        <end position="47"/>
    </location>
</feature>
<sequence length="83" mass="9019">MSGYSRWNDIRAGHVERAGGEAAVAEGRRELPVSDRSTGTAARQRTTPPCERTHAQALGGFHAGIVMAVRTSYAHGHDRHKCH</sequence>
<name>A0ABN1QSS4_9ACTN</name>
<evidence type="ECO:0000313" key="2">
    <source>
        <dbReference type="EMBL" id="GAA0946352.1"/>
    </source>
</evidence>
<keyword evidence="3" id="KW-1185">Reference proteome</keyword>